<dbReference type="Proteomes" id="UP001290101">
    <property type="component" value="Unassembled WGS sequence"/>
</dbReference>
<gene>
    <name evidence="2" type="ORF">U2F25_15340</name>
</gene>
<comment type="caution">
    <text evidence="2">The sequence shown here is derived from an EMBL/GenBank/DDBJ whole genome shotgun (WGS) entry which is preliminary data.</text>
</comment>
<evidence type="ECO:0000256" key="1">
    <source>
        <dbReference type="ARBA" id="ARBA00038414"/>
    </source>
</evidence>
<sequence>MEKLLRGYASPGTELDLCYPDDFAGSRVFQRMGEQSVLTGLHHALETPALVRKIVWAQVQGYDAVVQSNTFDPGVEAGRLAVGIPVVGLFRTSLHVATTLATRVGVMVPLDGHVPYTWRLINGYAMDRFVTSVRPIQVYGQDLVSRREEIESLAVAVMKEQVERDGAEIIIPLGGALIPYVVSPESLSRQVGVPVLNTKSVGIRFAETCVAMGISQSGAAYPRADLSLDDFDGHAAAR</sequence>
<accession>A0ABU5JE48</accession>
<evidence type="ECO:0000313" key="3">
    <source>
        <dbReference type="Proteomes" id="UP001290101"/>
    </source>
</evidence>
<comment type="similarity">
    <text evidence="1">Belongs to the HyuE racemase family.</text>
</comment>
<keyword evidence="3" id="KW-1185">Reference proteome</keyword>
<evidence type="ECO:0000313" key="2">
    <source>
        <dbReference type="EMBL" id="MDZ5490823.1"/>
    </source>
</evidence>
<dbReference type="Gene3D" id="3.40.50.12500">
    <property type="match status" value="1"/>
</dbReference>
<dbReference type="RefSeq" id="WP_322440889.1">
    <property type="nucleotide sequence ID" value="NZ_JAXOTQ010000017.1"/>
</dbReference>
<protein>
    <submittedName>
        <fullName evidence="2">Aspartate/glutamate racemase family protein</fullName>
    </submittedName>
</protein>
<dbReference type="Pfam" id="PF01177">
    <property type="entry name" value="Asp_Glu_race"/>
    <property type="match status" value="1"/>
</dbReference>
<reference evidence="2 3" key="1">
    <citation type="submission" date="2023-12" db="EMBL/GenBank/DDBJ databases">
        <title>Micromonospora sp. nov., isolated from Atacama Desert.</title>
        <authorList>
            <person name="Carro L."/>
            <person name="Golinska P."/>
            <person name="Klenk H.-P."/>
            <person name="Goodfellow M."/>
        </authorList>
    </citation>
    <scope>NUCLEOTIDE SEQUENCE [LARGE SCALE GENOMIC DNA]</scope>
    <source>
        <strain evidence="2 3">4G53</strain>
    </source>
</reference>
<dbReference type="InterPro" id="IPR015942">
    <property type="entry name" value="Asp/Glu/hydantoin_racemase"/>
</dbReference>
<proteinExistence type="inferred from homology"/>
<dbReference type="InterPro" id="IPR053714">
    <property type="entry name" value="Iso_Racemase_Enz_sf"/>
</dbReference>
<dbReference type="EMBL" id="JAXOTQ010000017">
    <property type="protein sequence ID" value="MDZ5490823.1"/>
    <property type="molecule type" value="Genomic_DNA"/>
</dbReference>
<name>A0ABU5JE48_9ACTN</name>
<organism evidence="2 3">
    <name type="scientific">Micromonospora sicca</name>
    <dbReference type="NCBI Taxonomy" id="2202420"/>
    <lineage>
        <taxon>Bacteria</taxon>
        <taxon>Bacillati</taxon>
        <taxon>Actinomycetota</taxon>
        <taxon>Actinomycetes</taxon>
        <taxon>Micromonosporales</taxon>
        <taxon>Micromonosporaceae</taxon>
        <taxon>Micromonospora</taxon>
    </lineage>
</organism>